<feature type="compositionally biased region" description="Polar residues" evidence="8">
    <location>
        <begin position="355"/>
        <end position="380"/>
    </location>
</feature>
<dbReference type="InterPro" id="IPR036864">
    <property type="entry name" value="Zn2-C6_fun-type_DNA-bd_sf"/>
</dbReference>
<evidence type="ECO:0000259" key="9">
    <source>
        <dbReference type="SMART" id="SM00066"/>
    </source>
</evidence>
<feature type="region of interest" description="Disordered" evidence="8">
    <location>
        <begin position="1145"/>
        <end position="1230"/>
    </location>
</feature>
<keyword evidence="4" id="KW-0805">Transcription regulation</keyword>
<evidence type="ECO:0000256" key="7">
    <source>
        <dbReference type="ARBA" id="ARBA00023242"/>
    </source>
</evidence>
<dbReference type="CDD" id="cd00067">
    <property type="entry name" value="GAL4"/>
    <property type="match status" value="1"/>
</dbReference>
<keyword evidence="2" id="KW-0479">Metal-binding</keyword>
<dbReference type="OrthoDB" id="39175at2759"/>
<feature type="compositionally biased region" description="Basic and acidic residues" evidence="8">
    <location>
        <begin position="276"/>
        <end position="288"/>
    </location>
</feature>
<feature type="region of interest" description="Disordered" evidence="8">
    <location>
        <begin position="1062"/>
        <end position="1088"/>
    </location>
</feature>
<feature type="compositionally biased region" description="Polar residues" evidence="8">
    <location>
        <begin position="1145"/>
        <end position="1156"/>
    </location>
</feature>
<keyword evidence="6" id="KW-0804">Transcription</keyword>
<feature type="compositionally biased region" description="Low complexity" evidence="8">
    <location>
        <begin position="1191"/>
        <end position="1209"/>
    </location>
</feature>
<evidence type="ECO:0000256" key="3">
    <source>
        <dbReference type="ARBA" id="ARBA00022833"/>
    </source>
</evidence>
<keyword evidence="5" id="KW-0238">DNA-binding</keyword>
<evidence type="ECO:0000256" key="6">
    <source>
        <dbReference type="ARBA" id="ARBA00023163"/>
    </source>
</evidence>
<dbReference type="Proteomes" id="UP000193986">
    <property type="component" value="Unassembled WGS sequence"/>
</dbReference>
<feature type="region of interest" description="Disordered" evidence="8">
    <location>
        <begin position="355"/>
        <end position="396"/>
    </location>
</feature>
<evidence type="ECO:0000256" key="5">
    <source>
        <dbReference type="ARBA" id="ARBA00023125"/>
    </source>
</evidence>
<evidence type="ECO:0000256" key="8">
    <source>
        <dbReference type="SAM" id="MobiDB-lite"/>
    </source>
</evidence>
<dbReference type="GO" id="GO:0005634">
    <property type="term" value="C:nucleus"/>
    <property type="evidence" value="ECO:0007669"/>
    <property type="project" value="UniProtKB-SubCell"/>
</dbReference>
<evidence type="ECO:0000256" key="4">
    <source>
        <dbReference type="ARBA" id="ARBA00023015"/>
    </source>
</evidence>
<dbReference type="CDD" id="cd12148">
    <property type="entry name" value="fungal_TF_MHR"/>
    <property type="match status" value="1"/>
</dbReference>
<comment type="subcellular location">
    <subcellularLocation>
        <location evidence="1">Nucleus</location>
    </subcellularLocation>
</comment>
<evidence type="ECO:0000313" key="10">
    <source>
        <dbReference type="EMBL" id="ORY29363.1"/>
    </source>
</evidence>
<reference evidence="10 11" key="1">
    <citation type="submission" date="2016-07" db="EMBL/GenBank/DDBJ databases">
        <title>Pervasive Adenine N6-methylation of Active Genes in Fungi.</title>
        <authorList>
            <consortium name="DOE Joint Genome Institute"/>
            <person name="Mondo S.J."/>
            <person name="Dannebaum R.O."/>
            <person name="Kuo R.C."/>
            <person name="Labutti K."/>
            <person name="Haridas S."/>
            <person name="Kuo A."/>
            <person name="Salamov A."/>
            <person name="Ahrendt S.R."/>
            <person name="Lipzen A."/>
            <person name="Sullivan W."/>
            <person name="Andreopoulos W.B."/>
            <person name="Clum A."/>
            <person name="Lindquist E."/>
            <person name="Daum C."/>
            <person name="Ramamoorthy G.K."/>
            <person name="Gryganskyi A."/>
            <person name="Culley D."/>
            <person name="Magnuson J.K."/>
            <person name="James T.Y."/>
            <person name="O'Malley M.A."/>
            <person name="Stajich J.E."/>
            <person name="Spatafora J.W."/>
            <person name="Visel A."/>
            <person name="Grigoriev I.V."/>
        </authorList>
    </citation>
    <scope>NUCLEOTIDE SEQUENCE [LARGE SCALE GENOMIC DNA]</scope>
    <source>
        <strain evidence="10 11">68-887.2</strain>
    </source>
</reference>
<evidence type="ECO:0000256" key="1">
    <source>
        <dbReference type="ARBA" id="ARBA00004123"/>
    </source>
</evidence>
<dbReference type="GO" id="GO:0008270">
    <property type="term" value="F:zinc ion binding"/>
    <property type="evidence" value="ECO:0007669"/>
    <property type="project" value="InterPro"/>
</dbReference>
<dbReference type="PANTHER" id="PTHR31313:SF81">
    <property type="entry name" value="TY1 ENHANCER ACTIVATOR"/>
    <property type="match status" value="1"/>
</dbReference>
<dbReference type="Gene3D" id="4.10.240.10">
    <property type="entry name" value="Zn(2)-C6 fungal-type DNA-binding domain"/>
    <property type="match status" value="1"/>
</dbReference>
<accession>A0A1Y2B3F6</accession>
<proteinExistence type="predicted"/>
<organism evidence="10 11">
    <name type="scientific">Naematelia encephala</name>
    <dbReference type="NCBI Taxonomy" id="71784"/>
    <lineage>
        <taxon>Eukaryota</taxon>
        <taxon>Fungi</taxon>
        <taxon>Dikarya</taxon>
        <taxon>Basidiomycota</taxon>
        <taxon>Agaricomycotina</taxon>
        <taxon>Tremellomycetes</taxon>
        <taxon>Tremellales</taxon>
        <taxon>Naemateliaceae</taxon>
        <taxon>Naematelia</taxon>
    </lineage>
</organism>
<dbReference type="InterPro" id="IPR051615">
    <property type="entry name" value="Transcr_Regulatory_Elem"/>
</dbReference>
<feature type="region of interest" description="Disordered" evidence="8">
    <location>
        <begin position="215"/>
        <end position="288"/>
    </location>
</feature>
<feature type="compositionally biased region" description="Basic and acidic residues" evidence="8">
    <location>
        <begin position="87"/>
        <end position="103"/>
    </location>
</feature>
<dbReference type="GO" id="GO:0000981">
    <property type="term" value="F:DNA-binding transcription factor activity, RNA polymerase II-specific"/>
    <property type="evidence" value="ECO:0007669"/>
    <property type="project" value="InterPro"/>
</dbReference>
<dbReference type="GO" id="GO:0003677">
    <property type="term" value="F:DNA binding"/>
    <property type="evidence" value="ECO:0007669"/>
    <property type="project" value="UniProtKB-KW"/>
</dbReference>
<keyword evidence="3" id="KW-0862">Zinc</keyword>
<protein>
    <recommendedName>
        <fullName evidence="9">Zn(2)-C6 fungal-type domain-containing protein</fullName>
    </recommendedName>
</protein>
<dbReference type="InParanoid" id="A0A1Y2B3F6"/>
<feature type="compositionally biased region" description="Low complexity" evidence="8">
    <location>
        <begin position="1105"/>
        <end position="1125"/>
    </location>
</feature>
<feature type="region of interest" description="Disordered" evidence="8">
    <location>
        <begin position="75"/>
        <end position="154"/>
    </location>
</feature>
<keyword evidence="11" id="KW-1185">Reference proteome</keyword>
<evidence type="ECO:0000313" key="11">
    <source>
        <dbReference type="Proteomes" id="UP000193986"/>
    </source>
</evidence>
<dbReference type="STRING" id="71784.A0A1Y2B3F6"/>
<dbReference type="PANTHER" id="PTHR31313">
    <property type="entry name" value="TY1 ENHANCER ACTIVATOR"/>
    <property type="match status" value="1"/>
</dbReference>
<feature type="compositionally biased region" description="Low complexity" evidence="8">
    <location>
        <begin position="232"/>
        <end position="251"/>
    </location>
</feature>
<dbReference type="EMBL" id="MCFC01000026">
    <property type="protein sequence ID" value="ORY29363.1"/>
    <property type="molecule type" value="Genomic_DNA"/>
</dbReference>
<dbReference type="SMART" id="SM00066">
    <property type="entry name" value="GAL4"/>
    <property type="match status" value="1"/>
</dbReference>
<keyword evidence="7" id="KW-0539">Nucleus</keyword>
<name>A0A1Y2B3F6_9TREE</name>
<feature type="compositionally biased region" description="Polar residues" evidence="8">
    <location>
        <begin position="221"/>
        <end position="231"/>
    </location>
</feature>
<comment type="caution">
    <text evidence="10">The sequence shown here is derived from an EMBL/GenBank/DDBJ whole genome shotgun (WGS) entry which is preliminary data.</text>
</comment>
<evidence type="ECO:0000256" key="2">
    <source>
        <dbReference type="ARBA" id="ARBA00022723"/>
    </source>
</evidence>
<dbReference type="InterPro" id="IPR001138">
    <property type="entry name" value="Zn2Cys6_DnaBD"/>
</dbReference>
<sequence length="1255" mass="138135">MSGMEAETKKKRRQNVACDSCKLRRIKCDLLPLLCPEESGSSTGQTTPLHVLVRTNPDISCTNCRHKDIKCTTNQILNPTKPNKGGRRIEEARRKFGNDVKEGDSEEDLGFGSGSAGNPERSKGGTPMGVSVNHGGGADGTARAGESSGLTPYLQPFEDDLFNFTDSAQLAGESSKQPQFQWNPTLTEPQFIAATTPLFNLEAATSNDQSSYDFSSLLLPDTNTGTSGNPWQQNTSQLQPQSSNPSAPSNSFAESLDKVDRMNPLPRHPFTQKIASPHDRTPGHSDEKAESIWDAFWKNPAAGDVPTQPIPATKSDSLPMQAALNNSQAVVLDSTYHLAGRFDAGSSHFISQFAESSQFPTPSSDPRANSQSPIPSSGSLALSRKRQRSSSPSSSDVERVDDWKLWSEDDRIMHWGRREQVQEQLADRALGMELSRHLVKVFFQAVHFSVPAISPESFYLEWRRAGERSDYMSPAQETLCAVIEAFGARYSDSPVVLGLRPERVNTAPKVILPDGRFVPGTQARAHWGRARLKACIALVERARRLIDIHGILRKPTVTGIQALVLFTHLQHMSDSKDHAEDQWMETQMIHCTIVDQMKLLQLTWDSPGPIKMDLDGVPMGLGEMRMKQRRIFWTMLVADSFWAAGSGQIPKVDNRDVAVSRKWLLQMQDKLPMSTFKALSFFMMCYHRLSSVGRDVAIKLTTPNHRRGSVNVKQFCKDTRAIWADLKQVVSDLNSGVGGLLEKADAVLLGFSPLNYLANIRASSPFLFLVIHQVVREQLDFRRDLAKMYIHTTDSSPKPGVDDVDMLEQLHMQSVDNLLQTCRAQTRMFEKLLPTGILQTASVLLRILIATAQFLAEVPCNEQGYPANTLGGSGWTWAQKQQEVGCCVDALYQLGWAWADVSEVLDSVMVSMERMQPTPDELKAYHSSPPEVDQAIVFKQQLAAEMEDAGLRSAMVFWPPPHIPTLVEATLAGKKVAWISNMEESPQVPYISAGAEDSELIVQPLHGNYQSSEGVVGKLSEELWTGSKMSEIWTGSHSYSEPEETGLRYTWKSSSKNKNSASEYVYGQEPTQSDRLVPIDSTEFGDPDLTQVDKDYILSVLNQRSTSGVSTSESSPSTNAAATSYTSSNQARGFVYDFIRDHIYSSSPDDAASTNSKRARVTTGALYPGTSREDETGPPSLYPLPTADYVSPDSTKSQSSTSTSSDQQSAVHPGPWSLTVDGPINTPSGSEATTIEEFEKFLASIGASPEAPDAT</sequence>
<dbReference type="AlphaFoldDB" id="A0A1Y2B3F6"/>
<gene>
    <name evidence="10" type="ORF">BCR39DRAFT_175406</name>
</gene>
<feature type="domain" description="Zn(2)-C6 fungal-type" evidence="9">
    <location>
        <begin position="12"/>
        <end position="82"/>
    </location>
</feature>
<feature type="region of interest" description="Disordered" evidence="8">
    <location>
        <begin position="1104"/>
        <end position="1125"/>
    </location>
</feature>